<dbReference type="KEGG" id="oai:OLEAN_C24240"/>
<dbReference type="Pfam" id="PF01554">
    <property type="entry name" value="MatE"/>
    <property type="match status" value="2"/>
</dbReference>
<keyword evidence="7 10" id="KW-1133">Transmembrane helix</keyword>
<dbReference type="InterPro" id="IPR048279">
    <property type="entry name" value="MdtK-like"/>
</dbReference>
<dbReference type="GO" id="GO:0046677">
    <property type="term" value="P:response to antibiotic"/>
    <property type="evidence" value="ECO:0007669"/>
    <property type="project" value="UniProtKB-KW"/>
</dbReference>
<dbReference type="PIRSF" id="PIRSF006603">
    <property type="entry name" value="DinF"/>
    <property type="match status" value="1"/>
</dbReference>
<evidence type="ECO:0000256" key="1">
    <source>
        <dbReference type="ARBA" id="ARBA00004429"/>
    </source>
</evidence>
<dbReference type="GO" id="GO:0015297">
    <property type="term" value="F:antiporter activity"/>
    <property type="evidence" value="ECO:0007669"/>
    <property type="project" value="InterPro"/>
</dbReference>
<dbReference type="InterPro" id="IPR002528">
    <property type="entry name" value="MATE_fam"/>
</dbReference>
<evidence type="ECO:0000256" key="9">
    <source>
        <dbReference type="ARBA" id="ARBA00023251"/>
    </source>
</evidence>
<evidence type="ECO:0000256" key="4">
    <source>
        <dbReference type="ARBA" id="ARBA00022448"/>
    </source>
</evidence>
<dbReference type="STRING" id="698738.OLEAN_C24240"/>
<dbReference type="AlphaFoldDB" id="R4YP29"/>
<dbReference type="HOGENOM" id="CLU_012893_0_2_6"/>
<feature type="transmembrane region" description="Helical" evidence="10">
    <location>
        <begin position="419"/>
        <end position="441"/>
    </location>
</feature>
<accession>R4YP29</accession>
<dbReference type="Proteomes" id="UP000032749">
    <property type="component" value="Chromosome"/>
</dbReference>
<gene>
    <name evidence="11" type="ORF">OLEAN_C24240</name>
</gene>
<dbReference type="OrthoDB" id="9811110at2"/>
<evidence type="ECO:0000256" key="2">
    <source>
        <dbReference type="ARBA" id="ARBA00008417"/>
    </source>
</evidence>
<organism evidence="11 12">
    <name type="scientific">Oleispira antarctica RB-8</name>
    <dbReference type="NCBI Taxonomy" id="698738"/>
    <lineage>
        <taxon>Bacteria</taxon>
        <taxon>Pseudomonadati</taxon>
        <taxon>Pseudomonadota</taxon>
        <taxon>Gammaproteobacteria</taxon>
        <taxon>Oceanospirillales</taxon>
        <taxon>Oceanospirillaceae</taxon>
        <taxon>Oleispira</taxon>
    </lineage>
</organism>
<feature type="transmembrane region" description="Helical" evidence="10">
    <location>
        <begin position="239"/>
        <end position="264"/>
    </location>
</feature>
<evidence type="ECO:0000256" key="5">
    <source>
        <dbReference type="ARBA" id="ARBA00022475"/>
    </source>
</evidence>
<dbReference type="GO" id="GO:0005886">
    <property type="term" value="C:plasma membrane"/>
    <property type="evidence" value="ECO:0007669"/>
    <property type="project" value="UniProtKB-SubCell"/>
</dbReference>
<evidence type="ECO:0000256" key="3">
    <source>
        <dbReference type="ARBA" id="ARBA00022106"/>
    </source>
</evidence>
<comment type="subcellular location">
    <subcellularLocation>
        <location evidence="1">Cell inner membrane</location>
        <topology evidence="1">Multi-pass membrane protein</topology>
    </subcellularLocation>
</comment>
<evidence type="ECO:0000256" key="7">
    <source>
        <dbReference type="ARBA" id="ARBA00022989"/>
    </source>
</evidence>
<dbReference type="GO" id="GO:0042910">
    <property type="term" value="F:xenobiotic transmembrane transporter activity"/>
    <property type="evidence" value="ECO:0007669"/>
    <property type="project" value="InterPro"/>
</dbReference>
<dbReference type="EMBL" id="FO203512">
    <property type="protein sequence ID" value="CCK76600.1"/>
    <property type="molecule type" value="Genomic_DNA"/>
</dbReference>
<evidence type="ECO:0000313" key="12">
    <source>
        <dbReference type="Proteomes" id="UP000032749"/>
    </source>
</evidence>
<feature type="transmembrane region" description="Helical" evidence="10">
    <location>
        <begin position="364"/>
        <end position="383"/>
    </location>
</feature>
<keyword evidence="8 10" id="KW-0472">Membrane</keyword>
<comment type="similarity">
    <text evidence="2">Belongs to the multi antimicrobial extrusion (MATE) (TC 2.A.66.1) family. MepA subfamily.</text>
</comment>
<keyword evidence="12" id="KW-1185">Reference proteome</keyword>
<dbReference type="PANTHER" id="PTHR43823:SF3">
    <property type="entry name" value="MULTIDRUG EXPORT PROTEIN MEPA"/>
    <property type="match status" value="1"/>
</dbReference>
<dbReference type="PANTHER" id="PTHR43823">
    <property type="entry name" value="SPORULATION PROTEIN YKVU"/>
    <property type="match status" value="1"/>
</dbReference>
<protein>
    <recommendedName>
        <fullName evidence="3">Multidrug export protein MepA</fullName>
    </recommendedName>
</protein>
<evidence type="ECO:0000256" key="8">
    <source>
        <dbReference type="ARBA" id="ARBA00023136"/>
    </source>
</evidence>
<feature type="transmembrane region" description="Helical" evidence="10">
    <location>
        <begin position="53"/>
        <end position="75"/>
    </location>
</feature>
<evidence type="ECO:0000256" key="6">
    <source>
        <dbReference type="ARBA" id="ARBA00022692"/>
    </source>
</evidence>
<name>R4YP29_OLEAN</name>
<keyword evidence="5" id="KW-1003">Cell membrane</keyword>
<keyword evidence="4" id="KW-0813">Transport</keyword>
<feature type="transmembrane region" description="Helical" evidence="10">
    <location>
        <begin position="270"/>
        <end position="294"/>
    </location>
</feature>
<proteinExistence type="inferred from homology"/>
<evidence type="ECO:0000256" key="10">
    <source>
        <dbReference type="SAM" id="Phobius"/>
    </source>
</evidence>
<keyword evidence="9" id="KW-0046">Antibiotic resistance</keyword>
<reference evidence="11 12" key="1">
    <citation type="journal article" date="2013" name="Nat. Commun.">
        <title>Genome sequence and functional genomic analysis of the oil-degrading bacterium Oleispira antarctica.</title>
        <authorList>
            <person name="Kube M."/>
            <person name="Chernikova T.N."/>
            <person name="Al-Ramahi Y."/>
            <person name="Beloqui A."/>
            <person name="Lopez-Cortez N."/>
            <person name="Guazzaroni M.E."/>
            <person name="Heipieper H.J."/>
            <person name="Klages S."/>
            <person name="Kotsyurbenko O.R."/>
            <person name="Langer I."/>
            <person name="Nechitaylo T.Y."/>
            <person name="Lunsdorf H."/>
            <person name="Fernandez M."/>
            <person name="Juarez S."/>
            <person name="Ciordia S."/>
            <person name="Singer A."/>
            <person name="Kagan O."/>
            <person name="Egorova O."/>
            <person name="Petit P.A."/>
            <person name="Stogios P."/>
            <person name="Kim Y."/>
            <person name="Tchigvintsev A."/>
            <person name="Flick R."/>
            <person name="Denaro R."/>
            <person name="Genovese M."/>
            <person name="Albar J.P."/>
            <person name="Reva O.N."/>
            <person name="Martinez-Gomariz M."/>
            <person name="Tran H."/>
            <person name="Ferrer M."/>
            <person name="Savchenko A."/>
            <person name="Yakunin A.F."/>
            <person name="Yakimov M.M."/>
            <person name="Golyshina O.V."/>
            <person name="Reinhardt R."/>
            <person name="Golyshin P.N."/>
        </authorList>
    </citation>
    <scope>NUCLEOTIDE SEQUENCE [LARGE SCALE GENOMIC DNA]</scope>
</reference>
<keyword evidence="6 10" id="KW-0812">Transmembrane</keyword>
<feature type="transmembrane region" description="Helical" evidence="10">
    <location>
        <begin position="12"/>
        <end position="33"/>
    </location>
</feature>
<dbReference type="InterPro" id="IPR051327">
    <property type="entry name" value="MATE_MepA_subfamily"/>
</dbReference>
<evidence type="ECO:0000313" key="11">
    <source>
        <dbReference type="EMBL" id="CCK76600.1"/>
    </source>
</evidence>
<feature type="transmembrane region" description="Helical" evidence="10">
    <location>
        <begin position="96"/>
        <end position="118"/>
    </location>
</feature>
<dbReference type="PATRIC" id="fig|698738.3.peg.2507"/>
<sequence length="452" mass="49864">MSKKSIDTSPDSGPIVATFFRFVIPSTLSLLAISTASVVDGFFVGNYIGADALAAVNLLMPYFALLFGVALMFAVGGSVKASIYIGDKKYTLASSLFSQVFFVILAMAVLAVPLSLVFSEYLFAALGATPSLYPLMQSYFEVFCFVTVVQLTCLVMYYFIRADNRPELGMRALMLGAFINVALDALFIGKFGWGIEGAAWATLIGQVIQLIYISSYFFSGRNSLKLSLPVFRIKELGFIAFNGFSEFINEFSIGLVILVFHWVISRQSGIEGIAAFSVVNYLIYISLMVYYGIIDAMHVLLGQNFGAQRVDRVKAFMRIAAISIATLSIMLVVMLHVFEGPIIAFFLDDDAENAQQLAQNFLHIIWPIFLFNGFNVLICAYLTSAEQAMHSSIIAMLRSLILPIGFALLLSIMLPDVGFLYAVPVAEALAFIFSLIFYINYRPALLIKKSFE</sequence>
<feature type="transmembrane region" description="Helical" evidence="10">
    <location>
        <begin position="138"/>
        <end position="160"/>
    </location>
</feature>
<feature type="transmembrane region" description="Helical" evidence="10">
    <location>
        <begin position="172"/>
        <end position="193"/>
    </location>
</feature>
<dbReference type="InterPro" id="IPR045070">
    <property type="entry name" value="MATE_MepA-like"/>
</dbReference>
<feature type="transmembrane region" description="Helical" evidence="10">
    <location>
        <begin position="395"/>
        <end position="413"/>
    </location>
</feature>
<dbReference type="CDD" id="cd13143">
    <property type="entry name" value="MATE_MepA_like"/>
    <property type="match status" value="1"/>
</dbReference>
<feature type="transmembrane region" description="Helical" evidence="10">
    <location>
        <begin position="315"/>
        <end position="338"/>
    </location>
</feature>
<feature type="transmembrane region" description="Helical" evidence="10">
    <location>
        <begin position="199"/>
        <end position="218"/>
    </location>
</feature>